<dbReference type="PROSITE" id="PS51257">
    <property type="entry name" value="PROKAR_LIPOPROTEIN"/>
    <property type="match status" value="1"/>
</dbReference>
<dbReference type="Proteomes" id="UP000256599">
    <property type="component" value="Unassembled WGS sequence"/>
</dbReference>
<dbReference type="EMBL" id="NXLR01000008">
    <property type="protein sequence ID" value="RDU59806.1"/>
    <property type="molecule type" value="Genomic_DNA"/>
</dbReference>
<protein>
    <recommendedName>
        <fullName evidence="4">Lipoprotein</fullName>
    </recommendedName>
</protein>
<organism evidence="2 3">
    <name type="scientific">Helicobacter marmotae</name>
    <dbReference type="NCBI Taxonomy" id="152490"/>
    <lineage>
        <taxon>Bacteria</taxon>
        <taxon>Pseudomonadati</taxon>
        <taxon>Campylobacterota</taxon>
        <taxon>Epsilonproteobacteria</taxon>
        <taxon>Campylobacterales</taxon>
        <taxon>Helicobacteraceae</taxon>
        <taxon>Helicobacter</taxon>
    </lineage>
</organism>
<dbReference type="InterPro" id="IPR007485">
    <property type="entry name" value="LPS_assembly_LptE"/>
</dbReference>
<feature type="signal peptide" evidence="1">
    <location>
        <begin position="1"/>
        <end position="20"/>
    </location>
</feature>
<sequence length="173" mass="19598">MMKKLCFFVLCVFFSMGCGYQPVSYYAQSIFNDGVYVDIIMNASVPESGSMVKDTVNNAIIKRFASSLKSKDEAKSFLKINVQSITQTPVAYNQQGFVSYYRTNIVLGIHFENINGANFDVINSGYYDYSADFTSTLVLDQYRLESITQATNSALDKFISQVAYYGEFYDENR</sequence>
<name>A0A3D8I486_9HELI</name>
<feature type="chain" id="PRO_5017662110" description="Lipoprotein" evidence="1">
    <location>
        <begin position="21"/>
        <end position="173"/>
    </location>
</feature>
<evidence type="ECO:0000256" key="1">
    <source>
        <dbReference type="SAM" id="SignalP"/>
    </source>
</evidence>
<evidence type="ECO:0000313" key="2">
    <source>
        <dbReference type="EMBL" id="RDU59806.1"/>
    </source>
</evidence>
<evidence type="ECO:0008006" key="4">
    <source>
        <dbReference type="Google" id="ProtNLM"/>
    </source>
</evidence>
<dbReference type="GO" id="GO:0019867">
    <property type="term" value="C:outer membrane"/>
    <property type="evidence" value="ECO:0007669"/>
    <property type="project" value="InterPro"/>
</dbReference>
<accession>A0A3D8I486</accession>
<keyword evidence="3" id="KW-1185">Reference proteome</keyword>
<dbReference type="RefSeq" id="WP_104700117.1">
    <property type="nucleotide sequence ID" value="NZ_FZPP01000021.1"/>
</dbReference>
<gene>
    <name evidence="2" type="ORF">CQA63_05150</name>
</gene>
<dbReference type="OrthoDB" id="5347351at2"/>
<dbReference type="GO" id="GO:0043165">
    <property type="term" value="P:Gram-negative-bacterium-type cell outer membrane assembly"/>
    <property type="evidence" value="ECO:0007669"/>
    <property type="project" value="InterPro"/>
</dbReference>
<reference evidence="2 3" key="1">
    <citation type="submission" date="2018-04" db="EMBL/GenBank/DDBJ databases">
        <title>Novel Campyloabacter and Helicobacter Species and Strains.</title>
        <authorList>
            <person name="Mannion A.J."/>
            <person name="Shen Z."/>
            <person name="Fox J.G."/>
        </authorList>
    </citation>
    <scope>NUCLEOTIDE SEQUENCE [LARGE SCALE GENOMIC DNA]</scope>
    <source>
        <strain evidence="2 3">MIT 98-6070</strain>
    </source>
</reference>
<proteinExistence type="predicted"/>
<dbReference type="Pfam" id="PF04390">
    <property type="entry name" value="LptE"/>
    <property type="match status" value="1"/>
</dbReference>
<keyword evidence="1" id="KW-0732">Signal</keyword>
<dbReference type="AlphaFoldDB" id="A0A3D8I486"/>
<evidence type="ECO:0000313" key="3">
    <source>
        <dbReference type="Proteomes" id="UP000256599"/>
    </source>
</evidence>
<comment type="caution">
    <text evidence="2">The sequence shown here is derived from an EMBL/GenBank/DDBJ whole genome shotgun (WGS) entry which is preliminary data.</text>
</comment>